<evidence type="ECO:0000313" key="2">
    <source>
        <dbReference type="Proteomes" id="UP000194127"/>
    </source>
</evidence>
<gene>
    <name evidence="1" type="ORF">POSPLADRAFT_1042972</name>
</gene>
<sequence>MLKFYVVTHRSEDSACWHWALTLSPPIEDPTSAAKSTIWYQILDDVCSGVQGYRQEYVRSFAPTEVVARILVGWVPPTRRLALERLIASTRHRKAGTSSEEWVRAVLTLLLSTPGKVITDEPVDPHVALRLLDKFSNEVVCGVHPSPGTGLPFTTYYSP</sequence>
<protein>
    <submittedName>
        <fullName evidence="1">Uncharacterized protein</fullName>
    </submittedName>
</protein>
<name>A0A1X6NGZ4_9APHY</name>
<dbReference type="RefSeq" id="XP_024344574.1">
    <property type="nucleotide sequence ID" value="XM_024478199.1"/>
</dbReference>
<reference evidence="1 2" key="1">
    <citation type="submission" date="2017-04" db="EMBL/GenBank/DDBJ databases">
        <title>Genome Sequence of the Model Brown-Rot Fungus Postia placenta SB12.</title>
        <authorList>
            <consortium name="DOE Joint Genome Institute"/>
            <person name="Gaskell J."/>
            <person name="Kersten P."/>
            <person name="Larrondo L.F."/>
            <person name="Canessa P."/>
            <person name="Martinez D."/>
            <person name="Hibbett D."/>
            <person name="Schmoll M."/>
            <person name="Kubicek C.P."/>
            <person name="Martinez A.T."/>
            <person name="Yadav J."/>
            <person name="Master E."/>
            <person name="Magnuson J.K."/>
            <person name="James T."/>
            <person name="Yaver D."/>
            <person name="Berka R."/>
            <person name="Labutti K."/>
            <person name="Lipzen A."/>
            <person name="Aerts A."/>
            <person name="Barry K."/>
            <person name="Henrissat B."/>
            <person name="Blanchette R."/>
            <person name="Grigoriev I."/>
            <person name="Cullen D."/>
        </authorList>
    </citation>
    <scope>NUCLEOTIDE SEQUENCE [LARGE SCALE GENOMIC DNA]</scope>
    <source>
        <strain evidence="1 2">MAD-698-R-SB12</strain>
    </source>
</reference>
<dbReference type="GeneID" id="36323149"/>
<dbReference type="OrthoDB" id="2766943at2759"/>
<keyword evidence="2" id="KW-1185">Reference proteome</keyword>
<dbReference type="AlphaFoldDB" id="A0A1X6NGZ4"/>
<organism evidence="1 2">
    <name type="scientific">Postia placenta MAD-698-R-SB12</name>
    <dbReference type="NCBI Taxonomy" id="670580"/>
    <lineage>
        <taxon>Eukaryota</taxon>
        <taxon>Fungi</taxon>
        <taxon>Dikarya</taxon>
        <taxon>Basidiomycota</taxon>
        <taxon>Agaricomycotina</taxon>
        <taxon>Agaricomycetes</taxon>
        <taxon>Polyporales</taxon>
        <taxon>Adustoporiaceae</taxon>
        <taxon>Rhodonia</taxon>
    </lineage>
</organism>
<dbReference type="EMBL" id="KZ110591">
    <property type="protein sequence ID" value="OSX67780.1"/>
    <property type="molecule type" value="Genomic_DNA"/>
</dbReference>
<evidence type="ECO:0000313" key="1">
    <source>
        <dbReference type="EMBL" id="OSX67780.1"/>
    </source>
</evidence>
<proteinExistence type="predicted"/>
<accession>A0A1X6NGZ4</accession>
<dbReference type="Proteomes" id="UP000194127">
    <property type="component" value="Unassembled WGS sequence"/>
</dbReference>